<organism evidence="1 2">
    <name type="scientific">Gymnopilus junonius</name>
    <name type="common">Spectacular rustgill mushroom</name>
    <name type="synonym">Gymnopilus spectabilis subsp. junonius</name>
    <dbReference type="NCBI Taxonomy" id="109634"/>
    <lineage>
        <taxon>Eukaryota</taxon>
        <taxon>Fungi</taxon>
        <taxon>Dikarya</taxon>
        <taxon>Basidiomycota</taxon>
        <taxon>Agaricomycotina</taxon>
        <taxon>Agaricomycetes</taxon>
        <taxon>Agaricomycetidae</taxon>
        <taxon>Agaricales</taxon>
        <taxon>Agaricineae</taxon>
        <taxon>Hymenogastraceae</taxon>
        <taxon>Gymnopilus</taxon>
    </lineage>
</organism>
<dbReference type="AlphaFoldDB" id="A0A9P5NDJ2"/>
<reference evidence="1" key="1">
    <citation type="submission" date="2020-11" db="EMBL/GenBank/DDBJ databases">
        <authorList>
            <consortium name="DOE Joint Genome Institute"/>
            <person name="Ahrendt S."/>
            <person name="Riley R."/>
            <person name="Andreopoulos W."/>
            <person name="LaButti K."/>
            <person name="Pangilinan J."/>
            <person name="Ruiz-duenas F.J."/>
            <person name="Barrasa J.M."/>
            <person name="Sanchez-Garcia M."/>
            <person name="Camarero S."/>
            <person name="Miyauchi S."/>
            <person name="Serrano A."/>
            <person name="Linde D."/>
            <person name="Babiker R."/>
            <person name="Drula E."/>
            <person name="Ayuso-Fernandez I."/>
            <person name="Pacheco R."/>
            <person name="Padilla G."/>
            <person name="Ferreira P."/>
            <person name="Barriuso J."/>
            <person name="Kellner H."/>
            <person name="Castanera R."/>
            <person name="Alfaro M."/>
            <person name="Ramirez L."/>
            <person name="Pisabarro A.G."/>
            <person name="Kuo A."/>
            <person name="Tritt A."/>
            <person name="Lipzen A."/>
            <person name="He G."/>
            <person name="Yan M."/>
            <person name="Ng V."/>
            <person name="Cullen D."/>
            <person name="Martin F."/>
            <person name="Rosso M.-N."/>
            <person name="Henrissat B."/>
            <person name="Hibbett D."/>
            <person name="Martinez A.T."/>
            <person name="Grigoriev I.V."/>
        </authorList>
    </citation>
    <scope>NUCLEOTIDE SEQUENCE</scope>
    <source>
        <strain evidence="1">AH 44721</strain>
    </source>
</reference>
<dbReference type="EMBL" id="JADNYJ010000158">
    <property type="protein sequence ID" value="KAF8878490.1"/>
    <property type="molecule type" value="Genomic_DNA"/>
</dbReference>
<evidence type="ECO:0000313" key="1">
    <source>
        <dbReference type="EMBL" id="KAF8878490.1"/>
    </source>
</evidence>
<name>A0A9P5NDJ2_GYMJU</name>
<gene>
    <name evidence="1" type="ORF">CPB84DRAFT_1794156</name>
</gene>
<dbReference type="Proteomes" id="UP000724874">
    <property type="component" value="Unassembled WGS sequence"/>
</dbReference>
<protein>
    <submittedName>
        <fullName evidence="1">Uncharacterized protein</fullName>
    </submittedName>
</protein>
<evidence type="ECO:0000313" key="2">
    <source>
        <dbReference type="Proteomes" id="UP000724874"/>
    </source>
</evidence>
<sequence length="476" mass="53468">MDSVKLNDRTHPNLPLEILYQIVDDVYTAQDHQLLSSISLTSHTLRFLCNKKRFASILLDSCEEHALMARVRGLRDLINAEYSHQRPPTEMIGISSFIMTFSLRSVVFSCVLNNELMAPIMKRLFRKDGVLISPLSPRLLELGPGFSIRPTVPVAEWGTFCEGFISAFRDLCQNSLLTSLHMTYSANVPRNLLHGSSKLKHLNLWAVDFANINHDIPSPNPITFKYSGGGPFFLRSLHISHELPLPNLLDAIGHGSARMTKRGLEEAFSQLRTLKANLSHHCSVAPIIHAAKNLQSLAMASTVSSYGPSPSFSLDYHHLSYLKSIFICISSSFHRPDHPAMKEMPELAISLLGKRIPPNVSNIDLTFRIFQSVFQKCSAEQITSPFAVLASYLQGSDFTKCVHITMRLHFELGGFMDVSNKERIRECFNCVFGHVGREADLDLQFVMSSIDWWDKCPTFSFPLPQSTDADYCYDGA</sequence>
<keyword evidence="2" id="KW-1185">Reference proteome</keyword>
<proteinExistence type="predicted"/>
<accession>A0A9P5NDJ2</accession>
<comment type="caution">
    <text evidence="1">The sequence shown here is derived from an EMBL/GenBank/DDBJ whole genome shotgun (WGS) entry which is preliminary data.</text>
</comment>